<evidence type="ECO:0000313" key="3">
    <source>
        <dbReference type="Proteomes" id="UP001303115"/>
    </source>
</evidence>
<evidence type="ECO:0000313" key="2">
    <source>
        <dbReference type="EMBL" id="KAK4043317.1"/>
    </source>
</evidence>
<gene>
    <name evidence="2" type="ORF">C8A01DRAFT_43801</name>
</gene>
<name>A0AAN6PM51_9PEZI</name>
<dbReference type="Proteomes" id="UP001303115">
    <property type="component" value="Unassembled WGS sequence"/>
</dbReference>
<sequence>MARNSFELLDADALDLVCSLWQPSLSKLLELFNGDQENKLSHEGYCDYYRRQWYLLAPYAGQQQTSARSPQTIARIIQDIQNEKPREDIIDSLRSTNVPEGACERSINLAVRLLVMMRFGVTKYQVSPRRCLQWQQGSLRDFVHGLFNEPPKLSCEQVRLPKTFDGWSIANVAGIEVAFTDNLADHLLLVDDDTRLLVFHHASFLEYHRSPTSIFPDGLVDETLRTLALLFPQAHLRATHRDTEHTVIDPRLALCGTPQGEDRQIERFHFWRDRLVILKQAYDDATPKTLGQWWHDRRNGVQWYTFWVAILVLMITTFLSVVQAVEGALQVYKAYESPR</sequence>
<feature type="transmembrane region" description="Helical" evidence="1">
    <location>
        <begin position="304"/>
        <end position="325"/>
    </location>
</feature>
<keyword evidence="1" id="KW-0472">Membrane</keyword>
<keyword evidence="1" id="KW-1133">Transmembrane helix</keyword>
<comment type="caution">
    <text evidence="2">The sequence shown here is derived from an EMBL/GenBank/DDBJ whole genome shotgun (WGS) entry which is preliminary data.</text>
</comment>
<accession>A0AAN6PM51</accession>
<keyword evidence="1" id="KW-0812">Transmembrane</keyword>
<protein>
    <submittedName>
        <fullName evidence="2">Uncharacterized protein</fullName>
    </submittedName>
</protein>
<keyword evidence="3" id="KW-1185">Reference proteome</keyword>
<evidence type="ECO:0000256" key="1">
    <source>
        <dbReference type="SAM" id="Phobius"/>
    </source>
</evidence>
<dbReference type="EMBL" id="MU854329">
    <property type="protein sequence ID" value="KAK4043317.1"/>
    <property type="molecule type" value="Genomic_DNA"/>
</dbReference>
<reference evidence="3" key="1">
    <citation type="journal article" date="2023" name="Mol. Phylogenet. Evol.">
        <title>Genome-scale phylogeny and comparative genomics of the fungal order Sordariales.</title>
        <authorList>
            <person name="Hensen N."/>
            <person name="Bonometti L."/>
            <person name="Westerberg I."/>
            <person name="Brannstrom I.O."/>
            <person name="Guillou S."/>
            <person name="Cros-Aarteil S."/>
            <person name="Calhoun S."/>
            <person name="Haridas S."/>
            <person name="Kuo A."/>
            <person name="Mondo S."/>
            <person name="Pangilinan J."/>
            <person name="Riley R."/>
            <person name="LaButti K."/>
            <person name="Andreopoulos B."/>
            <person name="Lipzen A."/>
            <person name="Chen C."/>
            <person name="Yan M."/>
            <person name="Daum C."/>
            <person name="Ng V."/>
            <person name="Clum A."/>
            <person name="Steindorff A."/>
            <person name="Ohm R.A."/>
            <person name="Martin F."/>
            <person name="Silar P."/>
            <person name="Natvig D.O."/>
            <person name="Lalanne C."/>
            <person name="Gautier V."/>
            <person name="Ament-Velasquez S.L."/>
            <person name="Kruys A."/>
            <person name="Hutchinson M.I."/>
            <person name="Powell A.J."/>
            <person name="Barry K."/>
            <person name="Miller A.N."/>
            <person name="Grigoriev I.V."/>
            <person name="Debuchy R."/>
            <person name="Gladieux P."/>
            <person name="Hiltunen Thoren M."/>
            <person name="Johannesson H."/>
        </authorList>
    </citation>
    <scope>NUCLEOTIDE SEQUENCE [LARGE SCALE GENOMIC DNA]</scope>
    <source>
        <strain evidence="3">CBS 284.82</strain>
    </source>
</reference>
<proteinExistence type="predicted"/>
<organism evidence="2 3">
    <name type="scientific">Parachaetomium inaequale</name>
    <dbReference type="NCBI Taxonomy" id="2588326"/>
    <lineage>
        <taxon>Eukaryota</taxon>
        <taxon>Fungi</taxon>
        <taxon>Dikarya</taxon>
        <taxon>Ascomycota</taxon>
        <taxon>Pezizomycotina</taxon>
        <taxon>Sordariomycetes</taxon>
        <taxon>Sordariomycetidae</taxon>
        <taxon>Sordariales</taxon>
        <taxon>Chaetomiaceae</taxon>
        <taxon>Parachaetomium</taxon>
    </lineage>
</organism>
<dbReference type="AlphaFoldDB" id="A0AAN6PM51"/>